<protein>
    <submittedName>
        <fullName evidence="2">Uncharacterized protein</fullName>
    </submittedName>
</protein>
<sequence length="58" mass="6742">MSDNDVQDIRDIIMELRYGKEDELVKRDPVPGYAAQEETRKKREAMSKNDRMGVARAD</sequence>
<reference evidence="2 3" key="1">
    <citation type="submission" date="2019-02" db="EMBL/GenBank/DDBJ databases">
        <title>Genome sequencing of the rare red list fungi Phlebia centrifuga.</title>
        <authorList>
            <person name="Buettner E."/>
            <person name="Kellner H."/>
        </authorList>
    </citation>
    <scope>NUCLEOTIDE SEQUENCE [LARGE SCALE GENOMIC DNA]</scope>
    <source>
        <strain evidence="2 3">DSM 108282</strain>
    </source>
</reference>
<feature type="compositionally biased region" description="Basic and acidic residues" evidence="1">
    <location>
        <begin position="37"/>
        <end position="58"/>
    </location>
</feature>
<accession>A0A4S4KR75</accession>
<keyword evidence="3" id="KW-1185">Reference proteome</keyword>
<gene>
    <name evidence="2" type="ORF">EW026_g2968</name>
</gene>
<evidence type="ECO:0000313" key="2">
    <source>
        <dbReference type="EMBL" id="THG99369.1"/>
    </source>
</evidence>
<feature type="region of interest" description="Disordered" evidence="1">
    <location>
        <begin position="29"/>
        <end position="58"/>
    </location>
</feature>
<organism evidence="2 3">
    <name type="scientific">Hermanssonia centrifuga</name>
    <dbReference type="NCBI Taxonomy" id="98765"/>
    <lineage>
        <taxon>Eukaryota</taxon>
        <taxon>Fungi</taxon>
        <taxon>Dikarya</taxon>
        <taxon>Basidiomycota</taxon>
        <taxon>Agaricomycotina</taxon>
        <taxon>Agaricomycetes</taxon>
        <taxon>Polyporales</taxon>
        <taxon>Meruliaceae</taxon>
        <taxon>Hermanssonia</taxon>
    </lineage>
</organism>
<proteinExistence type="predicted"/>
<comment type="caution">
    <text evidence="2">The sequence shown here is derived from an EMBL/GenBank/DDBJ whole genome shotgun (WGS) entry which is preliminary data.</text>
</comment>
<evidence type="ECO:0000256" key="1">
    <source>
        <dbReference type="SAM" id="MobiDB-lite"/>
    </source>
</evidence>
<dbReference type="AlphaFoldDB" id="A0A4S4KR75"/>
<evidence type="ECO:0000313" key="3">
    <source>
        <dbReference type="Proteomes" id="UP000309038"/>
    </source>
</evidence>
<name>A0A4S4KR75_9APHY</name>
<dbReference type="EMBL" id="SGPJ01000082">
    <property type="protein sequence ID" value="THG99369.1"/>
    <property type="molecule type" value="Genomic_DNA"/>
</dbReference>
<dbReference type="Proteomes" id="UP000309038">
    <property type="component" value="Unassembled WGS sequence"/>
</dbReference>